<dbReference type="RefSeq" id="WP_094636829.1">
    <property type="nucleotide sequence ID" value="NZ_CP062938.1"/>
</dbReference>
<reference evidence="2 4" key="2">
    <citation type="submission" date="2020-10" db="EMBL/GenBank/DDBJ databases">
        <title>Genome sequencing of Bifidobacterium eulemuris_DSMZ_100216.</title>
        <authorList>
            <person name="Kim J."/>
        </authorList>
    </citation>
    <scope>NUCLEOTIDE SEQUENCE [LARGE SCALE GENOMIC DNA]</scope>
    <source>
        <strain evidence="2 4">DSM 100216</strain>
    </source>
</reference>
<dbReference type="EMBL" id="MWWZ01000006">
    <property type="protein sequence ID" value="OZG68237.1"/>
    <property type="molecule type" value="Genomic_DNA"/>
</dbReference>
<reference evidence="1 3" key="1">
    <citation type="journal article" date="2017" name="BMC Genomics">
        <title>Comparative genomic and phylogenomic analyses of the Bifidobacteriaceae family.</title>
        <authorList>
            <person name="Lugli G.A."/>
            <person name="Milani C."/>
            <person name="Turroni F."/>
            <person name="Duranti S."/>
            <person name="Mancabelli L."/>
            <person name="Mangifesta M."/>
            <person name="Ferrario C."/>
            <person name="Modesto M."/>
            <person name="Mattarelli P."/>
            <person name="Jiri K."/>
            <person name="van Sinderen D."/>
            <person name="Ventura M."/>
        </authorList>
    </citation>
    <scope>NUCLEOTIDE SEQUENCE [LARGE SCALE GENOMIC DNA]</scope>
    <source>
        <strain evidence="1 3">DSM 100216</strain>
    </source>
</reference>
<sequence length="80" mass="8755">MTSISQTEAKEYVSGLEEYYGDLEIASMQEAYEAGRLSDPTDTEVEAAAEAMHDATESLTWHDCRDLARIALAAARKAVV</sequence>
<proteinExistence type="predicted"/>
<gene>
    <name evidence="2" type="ORF">BE0216_03940</name>
    <name evidence="1" type="ORF">BEUL_1250</name>
</gene>
<dbReference type="EMBL" id="CP062938">
    <property type="protein sequence ID" value="QOL31707.1"/>
    <property type="molecule type" value="Genomic_DNA"/>
</dbReference>
<name>A0A261G9X7_9BIFI</name>
<dbReference type="Proteomes" id="UP000593943">
    <property type="component" value="Chromosome"/>
</dbReference>
<evidence type="ECO:0000313" key="2">
    <source>
        <dbReference type="EMBL" id="QOL31707.1"/>
    </source>
</evidence>
<dbReference type="KEGG" id="beu:BE0216_03940"/>
<evidence type="ECO:0000313" key="4">
    <source>
        <dbReference type="Proteomes" id="UP000593943"/>
    </source>
</evidence>
<dbReference type="Proteomes" id="UP000216057">
    <property type="component" value="Unassembled WGS sequence"/>
</dbReference>
<accession>A0A261G9X7</accession>
<evidence type="ECO:0000313" key="1">
    <source>
        <dbReference type="EMBL" id="OZG68237.1"/>
    </source>
</evidence>
<protein>
    <submittedName>
        <fullName evidence="1">Uncharacterized protein</fullName>
    </submittedName>
</protein>
<evidence type="ECO:0000313" key="3">
    <source>
        <dbReference type="Proteomes" id="UP000216057"/>
    </source>
</evidence>
<dbReference type="AlphaFoldDB" id="A0A261G9X7"/>
<organism evidence="1 3">
    <name type="scientific">Bifidobacterium eulemuris</name>
    <dbReference type="NCBI Taxonomy" id="1765219"/>
    <lineage>
        <taxon>Bacteria</taxon>
        <taxon>Bacillati</taxon>
        <taxon>Actinomycetota</taxon>
        <taxon>Actinomycetes</taxon>
        <taxon>Bifidobacteriales</taxon>
        <taxon>Bifidobacteriaceae</taxon>
        <taxon>Bifidobacterium</taxon>
    </lineage>
</organism>
<keyword evidence="4" id="KW-1185">Reference proteome</keyword>